<keyword evidence="6" id="KW-1185">Reference proteome</keyword>
<proteinExistence type="inferred from homology"/>
<dbReference type="InterPro" id="IPR036249">
    <property type="entry name" value="Thioredoxin-like_sf"/>
</dbReference>
<evidence type="ECO:0000313" key="7">
    <source>
        <dbReference type="RefSeq" id="XP_012936610.2"/>
    </source>
</evidence>
<evidence type="ECO:0000256" key="5">
    <source>
        <dbReference type="ARBA" id="ARBA00023180"/>
    </source>
</evidence>
<dbReference type="InterPro" id="IPR004911">
    <property type="entry name" value="Interferon-induced_GILT"/>
</dbReference>
<evidence type="ECO:0000256" key="4">
    <source>
        <dbReference type="ARBA" id="ARBA00022729"/>
    </source>
</evidence>
<dbReference type="Gene3D" id="3.40.30.10">
    <property type="entry name" value="Glutaredoxin"/>
    <property type="match status" value="1"/>
</dbReference>
<evidence type="ECO:0000256" key="1">
    <source>
        <dbReference type="ARBA" id="ARBA00004613"/>
    </source>
</evidence>
<name>A0ABM0ZXN2_APLCA</name>
<gene>
    <name evidence="7" type="primary">LOC101848961</name>
</gene>
<keyword evidence="3" id="KW-0964">Secreted</keyword>
<dbReference type="SUPFAM" id="SSF52833">
    <property type="entry name" value="Thioredoxin-like"/>
    <property type="match status" value="1"/>
</dbReference>
<dbReference type="PANTHER" id="PTHR13234">
    <property type="entry name" value="GAMMA-INTERFERON INDUCIBLE LYSOSOMAL THIOL REDUCTASE GILT"/>
    <property type="match status" value="1"/>
</dbReference>
<reference evidence="7" key="1">
    <citation type="submission" date="2025-08" db="UniProtKB">
        <authorList>
            <consortium name="RefSeq"/>
        </authorList>
    </citation>
    <scope>IDENTIFICATION</scope>
</reference>
<comment type="similarity">
    <text evidence="2">Belongs to the GILT family.</text>
</comment>
<sequence>MATAADAASLCKNEETAVADLKEAAILEAAPPVNVTLYYECQCGGCQQFITDVLSKAVDVLGEKGTYMDFNFIPYGNAQESYDKSKKRWVFTCQHGPGECWGNLVETCAIHYKPKFEDHYKFIKCFEENFSYPSSDWKPVLEKCGKLHNMPVEEIASCVTSDLGNQLEHQMAERTVAQHVLWVPWVVINGVFHVAYNLDLLTPVCKAYTGPKPKGCPQ</sequence>
<evidence type="ECO:0000313" key="6">
    <source>
        <dbReference type="Proteomes" id="UP000694888"/>
    </source>
</evidence>
<evidence type="ECO:0000256" key="3">
    <source>
        <dbReference type="ARBA" id="ARBA00022525"/>
    </source>
</evidence>
<evidence type="ECO:0000256" key="2">
    <source>
        <dbReference type="ARBA" id="ARBA00005679"/>
    </source>
</evidence>
<dbReference type="Proteomes" id="UP000694888">
    <property type="component" value="Unplaced"/>
</dbReference>
<organism evidence="6 7">
    <name type="scientific">Aplysia californica</name>
    <name type="common">California sea hare</name>
    <dbReference type="NCBI Taxonomy" id="6500"/>
    <lineage>
        <taxon>Eukaryota</taxon>
        <taxon>Metazoa</taxon>
        <taxon>Spiralia</taxon>
        <taxon>Lophotrochozoa</taxon>
        <taxon>Mollusca</taxon>
        <taxon>Gastropoda</taxon>
        <taxon>Heterobranchia</taxon>
        <taxon>Euthyneura</taxon>
        <taxon>Tectipleura</taxon>
        <taxon>Aplysiida</taxon>
        <taxon>Aplysioidea</taxon>
        <taxon>Aplysiidae</taxon>
        <taxon>Aplysia</taxon>
    </lineage>
</organism>
<protein>
    <submittedName>
        <fullName evidence="7">Gamma-interferon-inducible lysosomal thiol reductase-like</fullName>
    </submittedName>
</protein>
<accession>A0ABM0ZXN2</accession>
<dbReference type="GeneID" id="101848961"/>
<keyword evidence="4" id="KW-0732">Signal</keyword>
<comment type="subcellular location">
    <subcellularLocation>
        <location evidence="1">Secreted</location>
    </subcellularLocation>
</comment>
<keyword evidence="5" id="KW-0325">Glycoprotein</keyword>
<dbReference type="Pfam" id="PF03227">
    <property type="entry name" value="GILT"/>
    <property type="match status" value="1"/>
</dbReference>
<dbReference type="RefSeq" id="XP_012936610.2">
    <property type="nucleotide sequence ID" value="XM_013081156.2"/>
</dbReference>
<dbReference type="PANTHER" id="PTHR13234:SF8">
    <property type="entry name" value="GAMMA-INTERFERON-INDUCIBLE LYSOSOMAL THIOL REDUCTASE"/>
    <property type="match status" value="1"/>
</dbReference>